<dbReference type="InterPro" id="IPR001810">
    <property type="entry name" value="F-box_dom"/>
</dbReference>
<accession>A0A814HW90</accession>
<dbReference type="PROSITE" id="PS50181">
    <property type="entry name" value="FBOX"/>
    <property type="match status" value="1"/>
</dbReference>
<dbReference type="EMBL" id="CAJNOG010000153">
    <property type="protein sequence ID" value="CAF1016296.1"/>
    <property type="molecule type" value="Genomic_DNA"/>
</dbReference>
<evidence type="ECO:0000313" key="2">
    <source>
        <dbReference type="EMBL" id="CAF1016296.1"/>
    </source>
</evidence>
<comment type="caution">
    <text evidence="2">The sequence shown here is derived from an EMBL/GenBank/DDBJ whole genome shotgun (WGS) entry which is preliminary data.</text>
</comment>
<dbReference type="AlphaFoldDB" id="A0A814HW90"/>
<name>A0A814HW90_9BILA</name>
<evidence type="ECO:0000259" key="1">
    <source>
        <dbReference type="PROSITE" id="PS50181"/>
    </source>
</evidence>
<proteinExistence type="predicted"/>
<gene>
    <name evidence="2" type="ORF">JYZ213_LOCUS16812</name>
</gene>
<sequence>MKLELLPNEILIECLVYLNTFEIFYSFDTLNSRFSHLIRNTPIYLNLQHIHKTKFSRFCCEILPEIKQNISSLHLSNKDACGQINAFFSLYLLDGYSHLQSLALTYLEEENLSQLKSILPLCTSLHSFHLNSSQIDDELIISVLPLGHLQKLSIKTLESFLIYVQQPTIITHLIISKCSLEQIRYQLLEIIPMLQYLNIKTITRDKQSIKSDTNHRAIHLKQLIIGQFRYPFDAFTNFLKKTPNLRSLTFTNAINDQKFINPNEWENLINSSLFNLNTFKFRLTCSNLCRDVVSYNYNRFQNGFWLDQHHWYTELLTNNTSHCIYTVPYISKSFELEENTKRSNYRSINISNIFKQVENLTFIYNEIKDYSSFYFPNVISLKIQQKKETKYLQSLKSIVNLSTIKHLDISLYQKGSLSEELIEILRESPQLSSITIDPINLKLLFNDKELCLYMNKIIKKLNIHKNGYYLFEDSNQVATFCEVFSNIQQLQCSFKAPNYIIFLLKRLSKLSTIHVKKKNFKNLTFIYDETEDYSSFYFPNVISLKIQQKKKRKYLQSLKSIVNPSTIKHMDISLYQKGSLSEELIEILRESSQLSSMAIDPNDLKLLFNDKELCLYMNKII</sequence>
<reference evidence="2" key="1">
    <citation type="submission" date="2021-02" db="EMBL/GenBank/DDBJ databases">
        <authorList>
            <person name="Nowell W R."/>
        </authorList>
    </citation>
    <scope>NUCLEOTIDE SEQUENCE</scope>
</reference>
<dbReference type="Proteomes" id="UP000663845">
    <property type="component" value="Unassembled WGS sequence"/>
</dbReference>
<protein>
    <recommendedName>
        <fullName evidence="1">F-box domain-containing protein</fullName>
    </recommendedName>
</protein>
<feature type="domain" description="F-box" evidence="1">
    <location>
        <begin position="1"/>
        <end position="47"/>
    </location>
</feature>
<evidence type="ECO:0000313" key="3">
    <source>
        <dbReference type="Proteomes" id="UP000663845"/>
    </source>
</evidence>
<organism evidence="2 3">
    <name type="scientific">Adineta steineri</name>
    <dbReference type="NCBI Taxonomy" id="433720"/>
    <lineage>
        <taxon>Eukaryota</taxon>
        <taxon>Metazoa</taxon>
        <taxon>Spiralia</taxon>
        <taxon>Gnathifera</taxon>
        <taxon>Rotifera</taxon>
        <taxon>Eurotatoria</taxon>
        <taxon>Bdelloidea</taxon>
        <taxon>Adinetida</taxon>
        <taxon>Adinetidae</taxon>
        <taxon>Adineta</taxon>
    </lineage>
</organism>
<dbReference type="SUPFAM" id="SSF52047">
    <property type="entry name" value="RNI-like"/>
    <property type="match status" value="1"/>
</dbReference>